<proteinExistence type="predicted"/>
<sequence>MSELPPEILDHVFIILRLSSDLPSLRACIKVSSLFRSLAERHLYYHLTLSNLPNRSRSNTSANSSTTEFNPKEVLDLLTNHPHIAAYVRSLQIRLAVPWRDVGVLSWIFLRDSAVKSASQKSTEALEDICNTLLLLTHLERIVLHGDGARVEAVRWRQLSIEFRREFVDVLALNGENLKSVDVSSIEGFPLEVLSNVGGLERVRLEGCFSHRDGTFGGQQLHSPNSHLENLQYLTLQDGTTSFSNFLAWLTSSTSTSTGVPSLSPSSHPRPILPRLSHFSTTLYTIEHYTHLSTILSTCKGSLEVLVLDPGQTANLTYNAYAEEDPPPHLPVSPDSFAVQLGLVSESSSALASPSPSLSAEAYVIFALGALPALCDLTLKVAINVSETFWVESWGEEGTDEVVYSTPFAWVRKVLDGILSTSASVSPSASGAGGSSSSTATAASPPSLRHLTLDITLPSNASPYALSKIRWSPLTSALAYFCSHPSFSSTLSELTSSGSSRQVEVLLKMGSVNNVGNLNAGNNSKDDSNNTTRLGTVVNALNEDGNLIEFIEAGVVHVGIVGMNGEVGDTRIEGEGWLRSGL</sequence>
<dbReference type="Proteomes" id="UP000284706">
    <property type="component" value="Unassembled WGS sequence"/>
</dbReference>
<gene>
    <name evidence="1" type="ORF">CVT26_004739</name>
</gene>
<keyword evidence="2" id="KW-1185">Reference proteome</keyword>
<name>A0A409XZH6_9AGAR</name>
<evidence type="ECO:0000313" key="2">
    <source>
        <dbReference type="Proteomes" id="UP000284706"/>
    </source>
</evidence>
<evidence type="ECO:0000313" key="1">
    <source>
        <dbReference type="EMBL" id="PPQ96105.1"/>
    </source>
</evidence>
<evidence type="ECO:0008006" key="3">
    <source>
        <dbReference type="Google" id="ProtNLM"/>
    </source>
</evidence>
<dbReference type="AlphaFoldDB" id="A0A409XZH6"/>
<dbReference type="EMBL" id="NHYE01001395">
    <property type="protein sequence ID" value="PPQ96105.1"/>
    <property type="molecule type" value="Genomic_DNA"/>
</dbReference>
<protein>
    <recommendedName>
        <fullName evidence="3">F-box domain-containing protein</fullName>
    </recommendedName>
</protein>
<reference evidence="1 2" key="1">
    <citation type="journal article" date="2018" name="Evol. Lett.">
        <title>Horizontal gene cluster transfer increased hallucinogenic mushroom diversity.</title>
        <authorList>
            <person name="Reynolds H.T."/>
            <person name="Vijayakumar V."/>
            <person name="Gluck-Thaler E."/>
            <person name="Korotkin H.B."/>
            <person name="Matheny P.B."/>
            <person name="Slot J.C."/>
        </authorList>
    </citation>
    <scope>NUCLEOTIDE SEQUENCE [LARGE SCALE GENOMIC DNA]</scope>
    <source>
        <strain evidence="1 2">SRW20</strain>
    </source>
</reference>
<comment type="caution">
    <text evidence="1">The sequence shown here is derived from an EMBL/GenBank/DDBJ whole genome shotgun (WGS) entry which is preliminary data.</text>
</comment>
<accession>A0A409XZH6</accession>
<dbReference type="OrthoDB" id="2745898at2759"/>
<organism evidence="1 2">
    <name type="scientific">Gymnopilus dilepis</name>
    <dbReference type="NCBI Taxonomy" id="231916"/>
    <lineage>
        <taxon>Eukaryota</taxon>
        <taxon>Fungi</taxon>
        <taxon>Dikarya</taxon>
        <taxon>Basidiomycota</taxon>
        <taxon>Agaricomycotina</taxon>
        <taxon>Agaricomycetes</taxon>
        <taxon>Agaricomycetidae</taxon>
        <taxon>Agaricales</taxon>
        <taxon>Agaricineae</taxon>
        <taxon>Hymenogastraceae</taxon>
        <taxon>Gymnopilus</taxon>
    </lineage>
</organism>
<dbReference type="InParanoid" id="A0A409XZH6"/>